<evidence type="ECO:0000313" key="2">
    <source>
        <dbReference type="EMBL" id="MBO3742446.1"/>
    </source>
</evidence>
<feature type="region of interest" description="Disordered" evidence="1">
    <location>
        <begin position="158"/>
        <end position="177"/>
    </location>
</feature>
<dbReference type="InterPro" id="IPR038332">
    <property type="entry name" value="PPE_sf"/>
</dbReference>
<evidence type="ECO:0000256" key="1">
    <source>
        <dbReference type="SAM" id="MobiDB-lite"/>
    </source>
</evidence>
<dbReference type="RefSeq" id="WP_208471633.1">
    <property type="nucleotide sequence ID" value="NZ_JAGFNS010000028.1"/>
</dbReference>
<dbReference type="Gene3D" id="1.20.1260.20">
    <property type="entry name" value="PPE superfamily"/>
    <property type="match status" value="1"/>
</dbReference>
<dbReference type="Proteomes" id="UP000679690">
    <property type="component" value="Unassembled WGS sequence"/>
</dbReference>
<sequence>MSEMTLTALLTFDAGPWHAAADRWRQLARGIDKSTDQLIRGTRDLAHAWPDGAGSVAAAEEATTLRAAMDNSYSRANRAREVMDQHAYSMTALRQQAENILATARTAGYTVDTVTMTITAPASAYLGGDVDRTGRETGVLLNDLRSVVEYARAQDDETAASMNETVPSGRTGFAPAPPHAIARAEELARKLRDPTYQPTAAELDELRDLVRLHGRDKVFAYTILHALGPEGLLELNGTLATYQLDHPGKDADDILFSRNTADMVRDLQNGLGVMLDTATEPSGTRGGPRGEDYVPGRYELPSQWVTDLMAAGRGRMDIGDPASPARYVEDVYGYQLLGPLLHNGGLDPGFLSTVGGDIVDFEMEQGRNSDLWRAAGGDNVRLDWTQGHDDNTTPAGYDPVNALMDGLSRNGDATRDLLTGVTRHSSDGPEGGRLPRLDYLLTDRDWNATTDLPGGPGWTAEVMRNGEDYQNGALHDFGVALERATTDTPGPEARRLVEAIIFETNVDEQAMGYSDGGTPGDGRTGEFTDIDLIKPEMRDSMATIMSDYIVDVNQNIAAGQPTTSESFRVDQTHLTRFLADLGKDQGAHQTIASAEAVYAAGMYDQILSGRQNPDADLRANLDAMRVVSHNYGSVLGTIDFGASLEHHATSEELDEKHNTSVEDRYRVIGPLVEGTVGAAASRIPGAGDLVNGFAGNVLSDLEESAQIDNQGRATYEVGAMLGASRTAAVDITEMSLYHSGRLENLPVTLFGPDGNLTPPDKWDEDQRLDWQEYKGGRGLDTVGKAATDTAESYQSGYDQARDLTLKATNGGTK</sequence>
<gene>
    <name evidence="2" type="ORF">J5X75_33545</name>
</gene>
<proteinExistence type="predicted"/>
<comment type="caution">
    <text evidence="2">The sequence shown here is derived from an EMBL/GenBank/DDBJ whole genome shotgun (WGS) entry which is preliminary data.</text>
</comment>
<dbReference type="EMBL" id="JAGFNS010000028">
    <property type="protein sequence ID" value="MBO3742446.1"/>
    <property type="molecule type" value="Genomic_DNA"/>
</dbReference>
<protein>
    <submittedName>
        <fullName evidence="2">Uncharacterized protein</fullName>
    </submittedName>
</protein>
<name>A0ABS3UV65_9ACTN</name>
<keyword evidence="3" id="KW-1185">Reference proteome</keyword>
<evidence type="ECO:0000313" key="3">
    <source>
        <dbReference type="Proteomes" id="UP000679690"/>
    </source>
</evidence>
<accession>A0ABS3UV65</accession>
<reference evidence="2 3" key="1">
    <citation type="submission" date="2021-03" db="EMBL/GenBank/DDBJ databases">
        <title>Actinoplanes flavus sp. nov., a novel actinomycete isolated from Coconut Palm rhizosphere soil.</title>
        <authorList>
            <person name="Luo X."/>
        </authorList>
    </citation>
    <scope>NUCLEOTIDE SEQUENCE [LARGE SCALE GENOMIC DNA]</scope>
    <source>
        <strain evidence="2 3">NEAU-H7</strain>
    </source>
</reference>
<organism evidence="2 3">
    <name type="scientific">Actinoplanes flavus</name>
    <dbReference type="NCBI Taxonomy" id="2820290"/>
    <lineage>
        <taxon>Bacteria</taxon>
        <taxon>Bacillati</taxon>
        <taxon>Actinomycetota</taxon>
        <taxon>Actinomycetes</taxon>
        <taxon>Micromonosporales</taxon>
        <taxon>Micromonosporaceae</taxon>
        <taxon>Actinoplanes</taxon>
    </lineage>
</organism>